<sequence>MGYTGMFSLMNKCSISQPMIKLLIDQMMLSADSSQCYSGILSLLQLIQESDMVTKLETSRQLLQLLVSKSGAAKNFSKQLCWQEILSFSQNNTMGPPMYEQVKKKLLNWRRFQKSVHEQVLLSTSAEDLSSLAQRVGWKGMEGLSNGLLSHSESMNDVPTVPEEEEEEILEESQASAMQAENFQRALDNLGIQKIYVRESVEKNEEFTQNMLIILLTIMWKGVDGSDAAAWKERGQVFSCLDKMNQSYELLRHPNELKRRLLEMMLHSCTSDLRESSQAFANHSENAIELIKIAQDFIIGNINGNDHVYSERLVEDIKTLLDALAVWGYLCAVATARLHSLVQTRTLTSSAEASYLIGTLYDNVQKAIEENSDTYSFLIPVLKALIDKSYTLLNMEIYLPNLPATARSPTFFDDFRIYCGGCEWSNFVCTQEEGKSKLTFQSQIVDVAKHRISQEQRRFQNVTTQLRNQHNSTIRQWRATKRLFSAKRGAWSDKSTECKHWKLSNQENFSRMRVKLIPNYNFDPHTEPSKLRDNLDISEMADNDKLKKLELAKEALIAHENIADDTLGDEDWNVISSANTTGEEYSGKEKLVLFEECELITMVDVIKGRLEVTTTHVYFFDCSPYKEEGGEDFKWNLSQLREIHFRRYNLRRSALELFLIDQTNYFLNFEKKVRNKVYSRILSLRPPNLIYHGTRSPAELLKASGLTQKWVQREISNFEYLMQLNTIAGRTYNDLSQYPVFPWILCDYESEKLDLENKEIYRDLSKPIGTVNPKHEMEVREKFDLFEDPSGTVEKFHYGTHYSNAAGVQHFMIRMEPFTTLHIQLQSGRFDVADRQFHSIPASWQSVYENPNDVKELIPEFFYLPEFLYNSNNFDLGTLQNSKESVHHIVLPKWAKTAEEFIYMHKKALESDFVSCNLHHWIDLIFGYKQKGPPAIEALNVFYYCTYEGAVDLDAVKDPTERKALEGMINNFGQTPCQLLKELHPRRMTFDEVASRATSSVLLLSTASSLSPLSTASSLLLLSTTFSLSRLSTASSLLLLSTTFLLSWLSTASSLSPLSTASSLLLLSTTFSLSRLSTASSLLLLSTITITEDRILGIHGWLCYDKSISNYFTFERDPSLANNKTKKRLHGTFYPGLKIDPKLFVVSHDAKLLFIGGYWDNSLQVFHLSKLRKVNHIFGHIDIVTCLALDYCGSYLITGSKDTTCMIWKVLMQGGCSYSLSSKPSQILYGHDKEVTAVYISTELDMAVSASRDGTVIIHTVRKGHYMRTLQPPCEPIEHLHIPLLDVAENGQICIFCQQNQPSEKSDKYTLHLYTVNGKHLFQQKVTYPITDMIIKENYLISGNDQGHLTVYELFGLSPQTTVPLLVPIQCIASTPGNTHILQCDTPPRHIGDQRSATTKRNDVVSV</sequence>
<dbReference type="Pfam" id="PF16057">
    <property type="entry name" value="DUF4800"/>
    <property type="match status" value="2"/>
</dbReference>
<feature type="repeat" description="WD" evidence="3">
    <location>
        <begin position="1228"/>
        <end position="1269"/>
    </location>
</feature>
<dbReference type="PANTHER" id="PTHR13743">
    <property type="entry name" value="BEIGE/BEACH-RELATED"/>
    <property type="match status" value="1"/>
</dbReference>
<dbReference type="SUPFAM" id="SSF81837">
    <property type="entry name" value="BEACH domain"/>
    <property type="match status" value="1"/>
</dbReference>
<dbReference type="InterPro" id="IPR050865">
    <property type="entry name" value="BEACH_Domain"/>
</dbReference>
<dbReference type="EMBL" id="CAHIKZ030002023">
    <property type="protein sequence ID" value="CAE1279536.1"/>
    <property type="molecule type" value="Genomic_DNA"/>
</dbReference>
<dbReference type="PANTHER" id="PTHR13743:SF112">
    <property type="entry name" value="BEACH DOMAIN-CONTAINING PROTEIN"/>
    <property type="match status" value="1"/>
</dbReference>
<dbReference type="CDD" id="cd01201">
    <property type="entry name" value="PH_BEACH"/>
    <property type="match status" value="1"/>
</dbReference>
<dbReference type="SUPFAM" id="SSF50978">
    <property type="entry name" value="WD40 repeat-like"/>
    <property type="match status" value="1"/>
</dbReference>
<dbReference type="Proteomes" id="UP000597762">
    <property type="component" value="Unassembled WGS sequence"/>
</dbReference>
<comment type="caution">
    <text evidence="6">The sequence shown here is derived from an EMBL/GenBank/DDBJ whole genome shotgun (WGS) entry which is preliminary data.</text>
</comment>
<dbReference type="Gene3D" id="2.130.10.10">
    <property type="entry name" value="YVTN repeat-like/Quinoprotein amine dehydrogenase"/>
    <property type="match status" value="1"/>
</dbReference>
<dbReference type="GO" id="GO:0008104">
    <property type="term" value="P:intracellular protein localization"/>
    <property type="evidence" value="ECO:0007669"/>
    <property type="project" value="TreeGrafter"/>
</dbReference>
<dbReference type="InterPro" id="IPR036322">
    <property type="entry name" value="WD40_repeat_dom_sf"/>
</dbReference>
<feature type="domain" description="BEACH" evidence="4">
    <location>
        <begin position="695"/>
        <end position="987"/>
    </location>
</feature>
<evidence type="ECO:0000259" key="5">
    <source>
        <dbReference type="PROSITE" id="PS51783"/>
    </source>
</evidence>
<dbReference type="SUPFAM" id="SSF50729">
    <property type="entry name" value="PH domain-like"/>
    <property type="match status" value="1"/>
</dbReference>
<dbReference type="Pfam" id="PF02138">
    <property type="entry name" value="Beach"/>
    <property type="match status" value="1"/>
</dbReference>
<accession>A0A812CMU1</accession>
<dbReference type="PROSITE" id="PS50294">
    <property type="entry name" value="WD_REPEATS_REGION"/>
    <property type="match status" value="1"/>
</dbReference>
<evidence type="ECO:0000256" key="1">
    <source>
        <dbReference type="ARBA" id="ARBA00022574"/>
    </source>
</evidence>
<dbReference type="InterPro" id="IPR046851">
    <property type="entry name" value="NBCH_WD40"/>
</dbReference>
<dbReference type="PROSITE" id="PS51783">
    <property type="entry name" value="PH_BEACH"/>
    <property type="match status" value="1"/>
</dbReference>
<dbReference type="InterPro" id="IPR036372">
    <property type="entry name" value="BEACH_dom_sf"/>
</dbReference>
<dbReference type="Gene3D" id="2.30.29.30">
    <property type="entry name" value="Pleckstrin-homology domain (PH domain)/Phosphotyrosine-binding domain (PTB)"/>
    <property type="match status" value="1"/>
</dbReference>
<keyword evidence="2" id="KW-0677">Repeat</keyword>
<dbReference type="GO" id="GO:0019901">
    <property type="term" value="F:protein kinase binding"/>
    <property type="evidence" value="ECO:0007669"/>
    <property type="project" value="TreeGrafter"/>
</dbReference>
<dbReference type="FunFam" id="1.10.1540.10:FF:000001">
    <property type="entry name" value="neurobeachin isoform X1"/>
    <property type="match status" value="1"/>
</dbReference>
<evidence type="ECO:0000259" key="4">
    <source>
        <dbReference type="PROSITE" id="PS50197"/>
    </source>
</evidence>
<keyword evidence="7" id="KW-1185">Reference proteome</keyword>
<reference evidence="6" key="1">
    <citation type="submission" date="2021-01" db="EMBL/GenBank/DDBJ databases">
        <authorList>
            <person name="Li R."/>
            <person name="Bekaert M."/>
        </authorList>
    </citation>
    <scope>NUCLEOTIDE SEQUENCE</scope>
    <source>
        <strain evidence="6">Farmed</strain>
    </source>
</reference>
<dbReference type="SMART" id="SM00320">
    <property type="entry name" value="WD40"/>
    <property type="match status" value="3"/>
</dbReference>
<dbReference type="GO" id="GO:0005829">
    <property type="term" value="C:cytosol"/>
    <property type="evidence" value="ECO:0007669"/>
    <property type="project" value="TreeGrafter"/>
</dbReference>
<dbReference type="InterPro" id="IPR015943">
    <property type="entry name" value="WD40/YVTN_repeat-like_dom_sf"/>
</dbReference>
<dbReference type="Pfam" id="PF14844">
    <property type="entry name" value="PH_BEACH"/>
    <property type="match status" value="1"/>
</dbReference>
<dbReference type="InterPro" id="IPR000409">
    <property type="entry name" value="BEACH_dom"/>
</dbReference>
<dbReference type="InterPro" id="IPR023362">
    <property type="entry name" value="PH-BEACH_dom"/>
</dbReference>
<name>A0A812CMU1_ACAPH</name>
<dbReference type="OrthoDB" id="26681at2759"/>
<dbReference type="CDD" id="cd06071">
    <property type="entry name" value="Beach"/>
    <property type="match status" value="1"/>
</dbReference>
<dbReference type="GO" id="GO:0016020">
    <property type="term" value="C:membrane"/>
    <property type="evidence" value="ECO:0007669"/>
    <property type="project" value="TreeGrafter"/>
</dbReference>
<dbReference type="InterPro" id="IPR011993">
    <property type="entry name" value="PH-like_dom_sf"/>
</dbReference>
<protein>
    <submittedName>
        <fullName evidence="6">NEBL1_2</fullName>
    </submittedName>
</protein>
<keyword evidence="1 3" id="KW-0853">WD repeat</keyword>
<evidence type="ECO:0000256" key="3">
    <source>
        <dbReference type="PROSITE-ProRule" id="PRU00221"/>
    </source>
</evidence>
<feature type="domain" description="BEACH-type PH" evidence="5">
    <location>
        <begin position="586"/>
        <end position="682"/>
    </location>
</feature>
<organism evidence="6 7">
    <name type="scientific">Acanthosepion pharaonis</name>
    <name type="common">Pharaoh cuttlefish</name>
    <name type="synonym">Sepia pharaonis</name>
    <dbReference type="NCBI Taxonomy" id="158019"/>
    <lineage>
        <taxon>Eukaryota</taxon>
        <taxon>Metazoa</taxon>
        <taxon>Spiralia</taxon>
        <taxon>Lophotrochozoa</taxon>
        <taxon>Mollusca</taxon>
        <taxon>Cephalopoda</taxon>
        <taxon>Coleoidea</taxon>
        <taxon>Decapodiformes</taxon>
        <taxon>Sepiida</taxon>
        <taxon>Sepiina</taxon>
        <taxon>Sepiidae</taxon>
        <taxon>Acanthosepion</taxon>
    </lineage>
</organism>
<evidence type="ECO:0000313" key="7">
    <source>
        <dbReference type="Proteomes" id="UP000597762"/>
    </source>
</evidence>
<dbReference type="PROSITE" id="PS50197">
    <property type="entry name" value="BEACH"/>
    <property type="match status" value="1"/>
</dbReference>
<evidence type="ECO:0000256" key="2">
    <source>
        <dbReference type="ARBA" id="ARBA00022737"/>
    </source>
</evidence>
<dbReference type="Pfam" id="PF20426">
    <property type="entry name" value="NBCH_WD40"/>
    <property type="match status" value="1"/>
</dbReference>
<gene>
    <name evidence="6" type="ORF">SPHA_41838</name>
</gene>
<dbReference type="SMART" id="SM01026">
    <property type="entry name" value="Beach"/>
    <property type="match status" value="1"/>
</dbReference>
<proteinExistence type="predicted"/>
<dbReference type="InterPro" id="IPR001680">
    <property type="entry name" value="WD40_rpt"/>
</dbReference>
<evidence type="ECO:0000313" key="6">
    <source>
        <dbReference type="EMBL" id="CAE1279536.1"/>
    </source>
</evidence>
<dbReference type="PROSITE" id="PS50082">
    <property type="entry name" value="WD_REPEATS_2"/>
    <property type="match status" value="2"/>
</dbReference>
<feature type="repeat" description="WD" evidence="3">
    <location>
        <begin position="1177"/>
        <end position="1210"/>
    </location>
</feature>
<dbReference type="Gene3D" id="1.10.1540.10">
    <property type="entry name" value="BEACH domain"/>
    <property type="match status" value="1"/>
</dbReference>